<name>A0ABT6DK72_9BACT</name>
<dbReference type="CDD" id="cd00305">
    <property type="entry name" value="Cu-Zn_Superoxide_Dismutase"/>
    <property type="match status" value="1"/>
</dbReference>
<dbReference type="Pfam" id="PF00080">
    <property type="entry name" value="Sod_Cu"/>
    <property type="match status" value="1"/>
</dbReference>
<dbReference type="InterPro" id="IPR024134">
    <property type="entry name" value="SOD_Cu/Zn_/chaperone"/>
</dbReference>
<sequence length="183" mass="18740">MKKIATAVLMTLALGACAQKPVETAQPTPPPPPPAPTKAQAVLKAAKGTKQKGMIHFTDEGAGKMKLDVMLEGLKPGPHGFHIHEVGDCSGKDFASAGGHFNPSQMKHGSPGHESHAGDMGNVTADRKGKVNTSITIEGVDLGAGPHGIVGKSVVVHQGKDDLKSQPAGNSGPRILCGVIEAL</sequence>
<dbReference type="RefSeq" id="WP_277578732.1">
    <property type="nucleotide sequence ID" value="NZ_JANRMI010000003.1"/>
</dbReference>
<dbReference type="PROSITE" id="PS51257">
    <property type="entry name" value="PROKAR_LIPOPROTEIN"/>
    <property type="match status" value="1"/>
</dbReference>
<accession>A0ABT6DK72</accession>
<comment type="caution">
    <text evidence="4">The sequence shown here is derived from an EMBL/GenBank/DDBJ whole genome shotgun (WGS) entry which is preliminary data.</text>
</comment>
<keyword evidence="2" id="KW-0732">Signal</keyword>
<feature type="domain" description="Superoxide dismutase copper/zinc binding" evidence="3">
    <location>
        <begin position="52"/>
        <end position="180"/>
    </location>
</feature>
<dbReference type="PROSITE" id="PS00087">
    <property type="entry name" value="SOD_CU_ZN_1"/>
    <property type="match status" value="1"/>
</dbReference>
<feature type="chain" id="PRO_5046822805" evidence="2">
    <location>
        <begin position="19"/>
        <end position="183"/>
    </location>
</feature>
<comment type="similarity">
    <text evidence="1">Belongs to the Cu-Zn superoxide dismutase family.</text>
</comment>
<feature type="signal peptide" evidence="2">
    <location>
        <begin position="1"/>
        <end position="18"/>
    </location>
</feature>
<evidence type="ECO:0000256" key="1">
    <source>
        <dbReference type="ARBA" id="ARBA00010457"/>
    </source>
</evidence>
<reference evidence="4" key="1">
    <citation type="submission" date="2022-08" db="EMBL/GenBank/DDBJ databases">
        <title>Novel Bdellovibrio Species Isolated from Svalbard: Designation Bdellovibrio svalbardensis.</title>
        <authorList>
            <person name="Mitchell R.J."/>
            <person name="Choi S.Y."/>
        </authorList>
    </citation>
    <scope>NUCLEOTIDE SEQUENCE</scope>
    <source>
        <strain evidence="4">PAP01</strain>
    </source>
</reference>
<dbReference type="InterPro" id="IPR018152">
    <property type="entry name" value="SOD_Cu/Zn_BS"/>
</dbReference>
<dbReference type="EMBL" id="JANRMI010000003">
    <property type="protein sequence ID" value="MDG0817257.1"/>
    <property type="molecule type" value="Genomic_DNA"/>
</dbReference>
<dbReference type="PRINTS" id="PR00068">
    <property type="entry name" value="CUZNDISMTASE"/>
</dbReference>
<evidence type="ECO:0000313" key="4">
    <source>
        <dbReference type="EMBL" id="MDG0817257.1"/>
    </source>
</evidence>
<dbReference type="InterPro" id="IPR001424">
    <property type="entry name" value="SOD_Cu_Zn_dom"/>
</dbReference>
<dbReference type="InterPro" id="IPR036423">
    <property type="entry name" value="SOD-like_Cu/Zn_dom_sf"/>
</dbReference>
<dbReference type="PANTHER" id="PTHR10003">
    <property type="entry name" value="SUPEROXIDE DISMUTASE CU-ZN -RELATED"/>
    <property type="match status" value="1"/>
</dbReference>
<proteinExistence type="inferred from homology"/>
<dbReference type="Proteomes" id="UP001152321">
    <property type="component" value="Unassembled WGS sequence"/>
</dbReference>
<evidence type="ECO:0000313" key="5">
    <source>
        <dbReference type="Proteomes" id="UP001152321"/>
    </source>
</evidence>
<keyword evidence="5" id="KW-1185">Reference proteome</keyword>
<dbReference type="Gene3D" id="2.60.40.200">
    <property type="entry name" value="Superoxide dismutase, copper/zinc binding domain"/>
    <property type="match status" value="1"/>
</dbReference>
<evidence type="ECO:0000259" key="3">
    <source>
        <dbReference type="Pfam" id="PF00080"/>
    </source>
</evidence>
<gene>
    <name evidence="4" type="ORF">NWE73_12825</name>
</gene>
<organism evidence="4 5">
    <name type="scientific">Bdellovibrio svalbardensis</name>
    <dbReference type="NCBI Taxonomy" id="2972972"/>
    <lineage>
        <taxon>Bacteria</taxon>
        <taxon>Pseudomonadati</taxon>
        <taxon>Bdellovibrionota</taxon>
        <taxon>Bdellovibrionia</taxon>
        <taxon>Bdellovibrionales</taxon>
        <taxon>Pseudobdellovibrionaceae</taxon>
        <taxon>Bdellovibrio</taxon>
    </lineage>
</organism>
<dbReference type="SUPFAM" id="SSF49329">
    <property type="entry name" value="Cu,Zn superoxide dismutase-like"/>
    <property type="match status" value="1"/>
</dbReference>
<protein>
    <submittedName>
        <fullName evidence="4">Superoxide dismutase family protein</fullName>
    </submittedName>
</protein>
<evidence type="ECO:0000256" key="2">
    <source>
        <dbReference type="SAM" id="SignalP"/>
    </source>
</evidence>